<dbReference type="SMART" id="SM00100">
    <property type="entry name" value="cNMP"/>
    <property type="match status" value="1"/>
</dbReference>
<sequence length="153" mass="17630">MDISYIKKLNLFQDLNDKELDTVSKLLMIENYPKDHVLFRRGDRGDKLYIISKGAVRISLEIENKKEEALAVLNAGEHFGEMALVDDAPRSADVIIHEDAELLVLSKENFKEISLNHRDIAYKMFWVLLKTISSRLRNSINQTEALIHICMIC</sequence>
<protein>
    <submittedName>
        <fullName evidence="2">Cyclic nucleotide-binding domain-containing protein</fullName>
    </submittedName>
</protein>
<comment type="caution">
    <text evidence="2">The sequence shown here is derived from an EMBL/GenBank/DDBJ whole genome shotgun (WGS) entry which is preliminary data.</text>
</comment>
<dbReference type="Pfam" id="PF00027">
    <property type="entry name" value="cNMP_binding"/>
    <property type="match status" value="1"/>
</dbReference>
<gene>
    <name evidence="2" type="ORF">JW984_06395</name>
</gene>
<feature type="domain" description="Cyclic nucleotide-binding" evidence="1">
    <location>
        <begin position="11"/>
        <end position="131"/>
    </location>
</feature>
<evidence type="ECO:0000313" key="3">
    <source>
        <dbReference type="Proteomes" id="UP000809273"/>
    </source>
</evidence>
<dbReference type="EMBL" id="JAFGIX010000030">
    <property type="protein sequence ID" value="MBN1572811.1"/>
    <property type="molecule type" value="Genomic_DNA"/>
</dbReference>
<dbReference type="Proteomes" id="UP000809273">
    <property type="component" value="Unassembled WGS sequence"/>
</dbReference>
<dbReference type="InterPro" id="IPR014710">
    <property type="entry name" value="RmlC-like_jellyroll"/>
</dbReference>
<dbReference type="PANTHER" id="PTHR23011:SF28">
    <property type="entry name" value="CYCLIC NUCLEOTIDE-BINDING DOMAIN CONTAINING PROTEIN"/>
    <property type="match status" value="1"/>
</dbReference>
<dbReference type="SUPFAM" id="SSF51206">
    <property type="entry name" value="cAMP-binding domain-like"/>
    <property type="match status" value="1"/>
</dbReference>
<accession>A0A9D8KD44</accession>
<dbReference type="PROSITE" id="PS50042">
    <property type="entry name" value="CNMP_BINDING_3"/>
    <property type="match status" value="1"/>
</dbReference>
<dbReference type="InterPro" id="IPR000595">
    <property type="entry name" value="cNMP-bd_dom"/>
</dbReference>
<dbReference type="AlphaFoldDB" id="A0A9D8KD44"/>
<name>A0A9D8KD44_9DELT</name>
<evidence type="ECO:0000259" key="1">
    <source>
        <dbReference type="PROSITE" id="PS50042"/>
    </source>
</evidence>
<dbReference type="CDD" id="cd00038">
    <property type="entry name" value="CAP_ED"/>
    <property type="match status" value="1"/>
</dbReference>
<dbReference type="PANTHER" id="PTHR23011">
    <property type="entry name" value="CYCLIC NUCLEOTIDE-BINDING DOMAIN CONTAINING PROTEIN"/>
    <property type="match status" value="1"/>
</dbReference>
<dbReference type="Gene3D" id="2.60.120.10">
    <property type="entry name" value="Jelly Rolls"/>
    <property type="match status" value="1"/>
</dbReference>
<dbReference type="PRINTS" id="PR00103">
    <property type="entry name" value="CAMPKINASE"/>
</dbReference>
<reference evidence="2" key="2">
    <citation type="submission" date="2021-01" db="EMBL/GenBank/DDBJ databases">
        <authorList>
            <person name="Hahn C.R."/>
            <person name="Youssef N.H."/>
            <person name="Elshahed M."/>
        </authorList>
    </citation>
    <scope>NUCLEOTIDE SEQUENCE</scope>
    <source>
        <strain evidence="2">Zod_Metabat.24</strain>
    </source>
</reference>
<reference evidence="2" key="1">
    <citation type="journal article" date="2021" name="Environ. Microbiol.">
        <title>Genomic characterization of three novel Desulfobacterota classes expand the metabolic and phylogenetic diversity of the phylum.</title>
        <authorList>
            <person name="Murphy C.L."/>
            <person name="Biggerstaff J."/>
            <person name="Eichhorn A."/>
            <person name="Ewing E."/>
            <person name="Shahan R."/>
            <person name="Soriano D."/>
            <person name="Stewart S."/>
            <person name="VanMol K."/>
            <person name="Walker R."/>
            <person name="Walters P."/>
            <person name="Elshahed M.S."/>
            <person name="Youssef N.H."/>
        </authorList>
    </citation>
    <scope>NUCLEOTIDE SEQUENCE</scope>
    <source>
        <strain evidence="2">Zod_Metabat.24</strain>
    </source>
</reference>
<evidence type="ECO:0000313" key="2">
    <source>
        <dbReference type="EMBL" id="MBN1572811.1"/>
    </source>
</evidence>
<organism evidence="2 3">
    <name type="scientific">Candidatus Zymogenus saltonus</name>
    <dbReference type="NCBI Taxonomy" id="2844893"/>
    <lineage>
        <taxon>Bacteria</taxon>
        <taxon>Deltaproteobacteria</taxon>
        <taxon>Candidatus Zymogenia</taxon>
        <taxon>Candidatus Zymogeniales</taxon>
        <taxon>Candidatus Zymogenaceae</taxon>
        <taxon>Candidatus Zymogenus</taxon>
    </lineage>
</organism>
<proteinExistence type="predicted"/>
<dbReference type="InterPro" id="IPR018490">
    <property type="entry name" value="cNMP-bd_dom_sf"/>
</dbReference>